<keyword evidence="2" id="KW-1185">Reference proteome</keyword>
<gene>
    <name evidence="1" type="ORF">BU26DRAFT_515897</name>
</gene>
<reference evidence="1" key="1">
    <citation type="journal article" date="2020" name="Stud. Mycol.">
        <title>101 Dothideomycetes genomes: a test case for predicting lifestyles and emergence of pathogens.</title>
        <authorList>
            <person name="Haridas S."/>
            <person name="Albert R."/>
            <person name="Binder M."/>
            <person name="Bloem J."/>
            <person name="Labutti K."/>
            <person name="Salamov A."/>
            <person name="Andreopoulos B."/>
            <person name="Baker S."/>
            <person name="Barry K."/>
            <person name="Bills G."/>
            <person name="Bluhm B."/>
            <person name="Cannon C."/>
            <person name="Castanera R."/>
            <person name="Culley D."/>
            <person name="Daum C."/>
            <person name="Ezra D."/>
            <person name="Gonzalez J."/>
            <person name="Henrissat B."/>
            <person name="Kuo A."/>
            <person name="Liang C."/>
            <person name="Lipzen A."/>
            <person name="Lutzoni F."/>
            <person name="Magnuson J."/>
            <person name="Mondo S."/>
            <person name="Nolan M."/>
            <person name="Ohm R."/>
            <person name="Pangilinan J."/>
            <person name="Park H.-J."/>
            <person name="Ramirez L."/>
            <person name="Alfaro M."/>
            <person name="Sun H."/>
            <person name="Tritt A."/>
            <person name="Yoshinaga Y."/>
            <person name="Zwiers L.-H."/>
            <person name="Turgeon B."/>
            <person name="Goodwin S."/>
            <person name="Spatafora J."/>
            <person name="Crous P."/>
            <person name="Grigoriev I."/>
        </authorList>
    </citation>
    <scope>NUCLEOTIDE SEQUENCE</scope>
    <source>
        <strain evidence="1">CBS 122368</strain>
    </source>
</reference>
<evidence type="ECO:0000313" key="1">
    <source>
        <dbReference type="EMBL" id="KAF2253562.1"/>
    </source>
</evidence>
<dbReference type="RefSeq" id="XP_033688566.1">
    <property type="nucleotide sequence ID" value="XM_033828200.1"/>
</dbReference>
<evidence type="ECO:0000313" key="2">
    <source>
        <dbReference type="Proteomes" id="UP000800094"/>
    </source>
</evidence>
<dbReference type="EMBL" id="ML987191">
    <property type="protein sequence ID" value="KAF2253562.1"/>
    <property type="molecule type" value="Genomic_DNA"/>
</dbReference>
<name>A0A6A6IUJ1_9PLEO</name>
<dbReference type="AlphaFoldDB" id="A0A6A6IUJ1"/>
<organism evidence="1 2">
    <name type="scientific">Trematosphaeria pertusa</name>
    <dbReference type="NCBI Taxonomy" id="390896"/>
    <lineage>
        <taxon>Eukaryota</taxon>
        <taxon>Fungi</taxon>
        <taxon>Dikarya</taxon>
        <taxon>Ascomycota</taxon>
        <taxon>Pezizomycotina</taxon>
        <taxon>Dothideomycetes</taxon>
        <taxon>Pleosporomycetidae</taxon>
        <taxon>Pleosporales</taxon>
        <taxon>Massarineae</taxon>
        <taxon>Trematosphaeriaceae</taxon>
        <taxon>Trematosphaeria</taxon>
    </lineage>
</organism>
<dbReference type="Proteomes" id="UP000800094">
    <property type="component" value="Unassembled WGS sequence"/>
</dbReference>
<protein>
    <submittedName>
        <fullName evidence="1">Uncharacterized protein</fullName>
    </submittedName>
</protein>
<sequence>MMSVLRMFGRFEVRYVYLKAMPEYDIRDGVLRSIKPCAEAPGEIAWSDVPLG</sequence>
<proteinExistence type="predicted"/>
<accession>A0A6A6IUJ1</accession>
<dbReference type="GeneID" id="54581530"/>